<dbReference type="InterPro" id="IPR041657">
    <property type="entry name" value="HTH_17"/>
</dbReference>
<protein>
    <submittedName>
        <fullName evidence="2">Helix-turn-helix domain-containing protein</fullName>
    </submittedName>
</protein>
<evidence type="ECO:0000259" key="1">
    <source>
        <dbReference type="Pfam" id="PF12728"/>
    </source>
</evidence>
<sequence length="44" mass="5085">MRILQVSLSSVDRWMRAGKLKAFGIEGRVYFKRTDVEAMLTPIN</sequence>
<organism evidence="2 3">
    <name type="scientific">Polaribacter marinus</name>
    <dbReference type="NCBI Taxonomy" id="2916838"/>
    <lineage>
        <taxon>Bacteria</taxon>
        <taxon>Pseudomonadati</taxon>
        <taxon>Bacteroidota</taxon>
        <taxon>Flavobacteriia</taxon>
        <taxon>Flavobacteriales</taxon>
        <taxon>Flavobacteriaceae</taxon>
    </lineage>
</organism>
<evidence type="ECO:0000313" key="3">
    <source>
        <dbReference type="Proteomes" id="UP001139369"/>
    </source>
</evidence>
<gene>
    <name evidence="2" type="ORF">MC378_04665</name>
</gene>
<dbReference type="EMBL" id="JAKQYM010000002">
    <property type="protein sequence ID" value="MCI2228450.1"/>
    <property type="molecule type" value="Genomic_DNA"/>
</dbReference>
<dbReference type="SUPFAM" id="SSF46955">
    <property type="entry name" value="Putative DNA-binding domain"/>
    <property type="match status" value="1"/>
</dbReference>
<feature type="domain" description="Helix-turn-helix" evidence="1">
    <location>
        <begin position="2"/>
        <end position="40"/>
    </location>
</feature>
<name>A0A9X2AKP3_9FLAO</name>
<accession>A0A9X2AKP3</accession>
<proteinExistence type="predicted"/>
<dbReference type="Proteomes" id="UP001139369">
    <property type="component" value="Unassembled WGS sequence"/>
</dbReference>
<comment type="caution">
    <text evidence="2">The sequence shown here is derived from an EMBL/GenBank/DDBJ whole genome shotgun (WGS) entry which is preliminary data.</text>
</comment>
<dbReference type="Pfam" id="PF12728">
    <property type="entry name" value="HTH_17"/>
    <property type="match status" value="1"/>
</dbReference>
<keyword evidence="3" id="KW-1185">Reference proteome</keyword>
<evidence type="ECO:0000313" key="2">
    <source>
        <dbReference type="EMBL" id="MCI2228450.1"/>
    </source>
</evidence>
<dbReference type="AlphaFoldDB" id="A0A9X2AKP3"/>
<dbReference type="InterPro" id="IPR009061">
    <property type="entry name" value="DNA-bd_dom_put_sf"/>
</dbReference>
<reference evidence="2" key="1">
    <citation type="submission" date="2022-02" db="EMBL/GenBank/DDBJ databases">
        <title>Polaribacter sp. MSW13, isolated from seawater.</title>
        <authorList>
            <person name="Kristyanto S."/>
            <person name="Jung J."/>
            <person name="Jeon C.O."/>
        </authorList>
    </citation>
    <scope>NUCLEOTIDE SEQUENCE</scope>
    <source>
        <strain evidence="2">MSW13</strain>
    </source>
</reference>